<feature type="domain" description="Ig-like" evidence="5">
    <location>
        <begin position="338"/>
        <end position="390"/>
    </location>
</feature>
<evidence type="ECO:0000256" key="3">
    <source>
        <dbReference type="ARBA" id="ARBA00045430"/>
    </source>
</evidence>
<evidence type="ECO:0000259" key="5">
    <source>
        <dbReference type="PROSITE" id="PS50835"/>
    </source>
</evidence>
<organism evidence="6 7">
    <name type="scientific">Oryzias latipes</name>
    <name type="common">Japanese rice fish</name>
    <name type="synonym">Japanese killifish</name>
    <dbReference type="NCBI Taxonomy" id="8090"/>
    <lineage>
        <taxon>Eukaryota</taxon>
        <taxon>Metazoa</taxon>
        <taxon>Chordata</taxon>
        <taxon>Craniata</taxon>
        <taxon>Vertebrata</taxon>
        <taxon>Euteleostomi</taxon>
        <taxon>Actinopterygii</taxon>
        <taxon>Neopterygii</taxon>
        <taxon>Teleostei</taxon>
        <taxon>Neoteleostei</taxon>
        <taxon>Acanthomorphata</taxon>
        <taxon>Ovalentaria</taxon>
        <taxon>Atherinomorphae</taxon>
        <taxon>Beloniformes</taxon>
        <taxon>Adrianichthyidae</taxon>
        <taxon>Oryziinae</taxon>
        <taxon>Oryzias</taxon>
    </lineage>
</organism>
<dbReference type="InterPro" id="IPR056386">
    <property type="entry name" value="Ig_CD22"/>
</dbReference>
<evidence type="ECO:0000256" key="1">
    <source>
        <dbReference type="ARBA" id="ARBA00040106"/>
    </source>
</evidence>
<dbReference type="PANTHER" id="PTHR46013">
    <property type="entry name" value="VASCULAR CELL ADHESION MOLECULE 1"/>
    <property type="match status" value="1"/>
</dbReference>
<evidence type="ECO:0000256" key="4">
    <source>
        <dbReference type="ARBA" id="ARBA00046458"/>
    </source>
</evidence>
<reference evidence="6" key="2">
    <citation type="submission" date="2025-08" db="UniProtKB">
        <authorList>
            <consortium name="Ensembl"/>
        </authorList>
    </citation>
    <scope>IDENTIFICATION</scope>
    <source>
        <strain evidence="6">Hd-rR</strain>
    </source>
</reference>
<dbReference type="Proteomes" id="UP000001038">
    <property type="component" value="Chromosome 1"/>
</dbReference>
<proteinExistence type="predicted"/>
<evidence type="ECO:0000313" key="6">
    <source>
        <dbReference type="Ensembl" id="ENSORLP00000040846.1"/>
    </source>
</evidence>
<dbReference type="AlphaFoldDB" id="A0A3B3IAS4"/>
<dbReference type="SUPFAM" id="SSF48726">
    <property type="entry name" value="Immunoglobulin"/>
    <property type="match status" value="2"/>
</dbReference>
<sequence length="390" mass="44393">MDGDSQVTGRHIFFFNETRERGKEECTADQERGGASDLSCGLSGPARIIFLITEYSWNVRYYQTEICVNKGSTVIMRSYYNYPAEINRVRTTVEKSFWFIRTGAEPVDLKEDPEYKDRVTYSRNRKSCELQIYEVRERDSGVYKFRFITNHVTGRYTGEPGVRLTVEELQVQVISRSDHQEYSDLQLKCFNKCDPDGFYRYVWFRNGEETRSMILYKNSQMFRRWTSSTDRISCALSSSKMHRSPEVYPPETSSVSVSPSAEVLEGSSVTLTCSSDANPAANYTWFKMRNSNIKVLSVGPQFVFSSIQSTDSGEYYCKAENQLGWKISFFTLEVKYAPKNISVSVNPPEILEGSSVTLTCSSDANPAATEDGGEPLTVSENWTESVLSHP</sequence>
<dbReference type="PANTHER" id="PTHR46013:SF4">
    <property type="entry name" value="B-CELL RECEPTOR CD22-RELATED"/>
    <property type="match status" value="1"/>
</dbReference>
<dbReference type="InterPro" id="IPR003598">
    <property type="entry name" value="Ig_sub2"/>
</dbReference>
<accession>A0A3B3IAS4</accession>
<dbReference type="SMART" id="SM00409">
    <property type="entry name" value="IG"/>
    <property type="match status" value="2"/>
</dbReference>
<evidence type="ECO:0000256" key="2">
    <source>
        <dbReference type="ARBA" id="ARBA00041781"/>
    </source>
</evidence>
<dbReference type="PROSITE" id="PS50835">
    <property type="entry name" value="IG_LIKE"/>
    <property type="match status" value="2"/>
</dbReference>
<dbReference type="InParanoid" id="A0A3B3IAS4"/>
<reference evidence="6" key="3">
    <citation type="submission" date="2025-09" db="UniProtKB">
        <authorList>
            <consortium name="Ensembl"/>
        </authorList>
    </citation>
    <scope>IDENTIFICATION</scope>
    <source>
        <strain evidence="6">Hd-rR</strain>
    </source>
</reference>
<dbReference type="InterPro" id="IPR036179">
    <property type="entry name" value="Ig-like_dom_sf"/>
</dbReference>
<dbReference type="CDD" id="cd00096">
    <property type="entry name" value="Ig"/>
    <property type="match status" value="1"/>
</dbReference>
<dbReference type="SMART" id="SM00408">
    <property type="entry name" value="IGc2"/>
    <property type="match status" value="1"/>
</dbReference>
<feature type="domain" description="Ig-like" evidence="5">
    <location>
        <begin position="250"/>
        <end position="328"/>
    </location>
</feature>
<dbReference type="Pfam" id="PF24518">
    <property type="entry name" value="Ig_CD22"/>
    <property type="match status" value="1"/>
</dbReference>
<reference evidence="6 7" key="1">
    <citation type="journal article" date="2007" name="Nature">
        <title>The medaka draft genome and insights into vertebrate genome evolution.</title>
        <authorList>
            <person name="Kasahara M."/>
            <person name="Naruse K."/>
            <person name="Sasaki S."/>
            <person name="Nakatani Y."/>
            <person name="Qu W."/>
            <person name="Ahsan B."/>
            <person name="Yamada T."/>
            <person name="Nagayasu Y."/>
            <person name="Doi K."/>
            <person name="Kasai Y."/>
            <person name="Jindo T."/>
            <person name="Kobayashi D."/>
            <person name="Shimada A."/>
            <person name="Toyoda A."/>
            <person name="Kuroki Y."/>
            <person name="Fujiyama A."/>
            <person name="Sasaki T."/>
            <person name="Shimizu A."/>
            <person name="Asakawa S."/>
            <person name="Shimizu N."/>
            <person name="Hashimoto S."/>
            <person name="Yang J."/>
            <person name="Lee Y."/>
            <person name="Matsushima K."/>
            <person name="Sugano S."/>
            <person name="Sakaizumi M."/>
            <person name="Narita T."/>
            <person name="Ohishi K."/>
            <person name="Haga S."/>
            <person name="Ohta F."/>
            <person name="Nomoto H."/>
            <person name="Nogata K."/>
            <person name="Morishita T."/>
            <person name="Endo T."/>
            <person name="Shin-I T."/>
            <person name="Takeda H."/>
            <person name="Morishita S."/>
            <person name="Kohara Y."/>
        </authorList>
    </citation>
    <scope>NUCLEOTIDE SEQUENCE [LARGE SCALE GENOMIC DNA]</scope>
    <source>
        <strain evidence="6 7">Hd-rR</strain>
    </source>
</reference>
<dbReference type="InterPro" id="IPR013783">
    <property type="entry name" value="Ig-like_fold"/>
</dbReference>
<comment type="function">
    <text evidence="3">Most highly expressed siglec (sialic acid-binding immunoglobulin-like lectin) on B-cells that plays a role in various aspects of B-cell biology including differentiation, antigen presentation, and trafficking to bone marrow. Binds to alpha 2,6-linked sialic acid residues of surface molecules such as CD22 itself, CD45 and IgM in a cis configuration. Can also bind to ligands on other cells as an adhesion molecule in a trans configuration. Acts as an inhibitory coreceptor on the surface of B-cells and inhibits B-cell receptor induced signaling, characterized by inhibition of the calcium mobilization and cellular activation. Mechanistically, the immunoreceptor tyrosine-based inhibitory motif domain is phosphorylated by the Src kinase LYN, which in turn leads to the recruitment of the protein tyrosine phosphatase 1/PTPN6, leading to the negative regulation of BCR signaling. If this negative signaling from is of sufficient strength, apoptosis of the B-cell can be induced.</text>
</comment>
<comment type="subunit">
    <text evidence="4">Predominantly monomer of isoform CD22-beta. Also found as heterodimer of isoform CD22-beta and a shorter isoform. Interacts with PTPN6/SHP-1, LYN, SYK, PIK3R1/PIK3R2 and PLCG1 upon phosphorylation. Interacts with GRB2, INPP5D and SHC1 upon phosphorylation. May form a complex with INPP5D/SHIP, GRB2 and SHC1.</text>
</comment>
<evidence type="ECO:0000313" key="7">
    <source>
        <dbReference type="Proteomes" id="UP000001038"/>
    </source>
</evidence>
<keyword evidence="7" id="KW-1185">Reference proteome</keyword>
<dbReference type="Ensembl" id="ENSORLT00000033578.1">
    <property type="protein sequence ID" value="ENSORLP00000040846.1"/>
    <property type="gene ID" value="ENSORLG00000026973.1"/>
</dbReference>
<dbReference type="GeneTree" id="ENSGT01010000222294"/>
<dbReference type="Bgee" id="ENSORLG00000026973">
    <property type="expression patterns" value="Expressed in gastrula and 2 other cell types or tissues"/>
</dbReference>
<dbReference type="Pfam" id="PF13895">
    <property type="entry name" value="Ig_2"/>
    <property type="match status" value="1"/>
</dbReference>
<dbReference type="InterPro" id="IPR007110">
    <property type="entry name" value="Ig-like_dom"/>
</dbReference>
<dbReference type="Gene3D" id="2.60.40.10">
    <property type="entry name" value="Immunoglobulins"/>
    <property type="match status" value="2"/>
</dbReference>
<protein>
    <recommendedName>
        <fullName evidence="1">B-cell receptor CD22</fullName>
    </recommendedName>
    <alternativeName>
        <fullName evidence="2">Sialic acid-binding Ig-like lectin 2</fullName>
    </alternativeName>
</protein>
<name>A0A3B3IAS4_ORYLA</name>
<dbReference type="InterPro" id="IPR003599">
    <property type="entry name" value="Ig_sub"/>
</dbReference>